<sequence>MDNAVIWIPADIDPVEPAVAKCLDYSRRRGYRLEGIVRGPWESVRCMVTNRAVDVLIVADPADLPSAPIPRIEVADG</sequence>
<accession>A0A317DEW9</accession>
<name>A0A317DEW9_9ACTN</name>
<dbReference type="Proteomes" id="UP000246050">
    <property type="component" value="Unassembled WGS sequence"/>
</dbReference>
<protein>
    <submittedName>
        <fullName evidence="1">Uncharacterized protein</fullName>
    </submittedName>
</protein>
<evidence type="ECO:0000313" key="1">
    <source>
        <dbReference type="EMBL" id="PWR12256.1"/>
    </source>
</evidence>
<evidence type="ECO:0000313" key="2">
    <source>
        <dbReference type="Proteomes" id="UP000246050"/>
    </source>
</evidence>
<comment type="caution">
    <text evidence="1">The sequence shown here is derived from an EMBL/GenBank/DDBJ whole genome shotgun (WGS) entry which is preliminary data.</text>
</comment>
<dbReference type="OrthoDB" id="3396869at2"/>
<dbReference type="RefSeq" id="WP_109803847.1">
    <property type="nucleotide sequence ID" value="NZ_QGKS01000294.1"/>
</dbReference>
<reference evidence="1 2" key="1">
    <citation type="submission" date="2018-05" db="EMBL/GenBank/DDBJ databases">
        <title>Micromonosporas from Atacama Desert.</title>
        <authorList>
            <person name="Carro L."/>
            <person name="Golinska P."/>
            <person name="Klenk H.-P."/>
            <person name="Goodfellow M."/>
        </authorList>
    </citation>
    <scope>NUCLEOTIDE SEQUENCE [LARGE SCALE GENOMIC DNA]</scope>
    <source>
        <strain evidence="1 2">4G51</strain>
    </source>
</reference>
<proteinExistence type="predicted"/>
<dbReference type="EMBL" id="QGKS01000294">
    <property type="protein sequence ID" value="PWR12256.1"/>
    <property type="molecule type" value="Genomic_DNA"/>
</dbReference>
<gene>
    <name evidence="1" type="ORF">DKT69_24495</name>
</gene>
<dbReference type="AlphaFoldDB" id="A0A317DEW9"/>
<organism evidence="1 2">
    <name type="scientific">Micromonospora sicca</name>
    <dbReference type="NCBI Taxonomy" id="2202420"/>
    <lineage>
        <taxon>Bacteria</taxon>
        <taxon>Bacillati</taxon>
        <taxon>Actinomycetota</taxon>
        <taxon>Actinomycetes</taxon>
        <taxon>Micromonosporales</taxon>
        <taxon>Micromonosporaceae</taxon>
        <taxon>Micromonospora</taxon>
    </lineage>
</organism>